<reference evidence="3 4" key="1">
    <citation type="submission" date="2014-09" db="EMBL/GenBank/DDBJ databases">
        <authorList>
            <person name="Martin A.A."/>
        </authorList>
    </citation>
    <scope>NUCLEOTIDE SEQUENCE</scope>
    <source>
        <strain evidence="4">ED321</strain>
        <strain evidence="3">ED321 Heterogonic</strain>
    </source>
</reference>
<keyword evidence="1" id="KW-0175">Coiled coil</keyword>
<sequence length="232" mass="27443">MVQESDKKKIEESFIDETLDLTKKMEQINDLKKKELEVEGKKRHLEELRNQLKEKQVMIEEITKLSKHLDSEPLTEDGKLTEETISKVRENLESALIDKKEDNKSEEVNNDNKQEQTEKMDLAEAVKYLEIKLSSDNLLSGKNREQIEHIQASVMKIKENEKRLRDELDKRMKRRDEIVKELARSQETMKLRMKNIEDLKAQLAAIKELKEKKEKEQEEKKKINDENAENAK</sequence>
<feature type="coiled-coil region" evidence="1">
    <location>
        <begin position="28"/>
        <end position="65"/>
    </location>
</feature>
<organism evidence="3">
    <name type="scientific">Strongyloides ratti</name>
    <name type="common">Parasitic roundworm</name>
    <dbReference type="NCBI Taxonomy" id="34506"/>
    <lineage>
        <taxon>Eukaryota</taxon>
        <taxon>Metazoa</taxon>
        <taxon>Ecdysozoa</taxon>
        <taxon>Nematoda</taxon>
        <taxon>Chromadorea</taxon>
        <taxon>Rhabditida</taxon>
        <taxon>Tylenchina</taxon>
        <taxon>Panagrolaimomorpha</taxon>
        <taxon>Strongyloidoidea</taxon>
        <taxon>Strongyloididae</taxon>
        <taxon>Strongyloides</taxon>
    </lineage>
</organism>
<dbReference type="CTD" id="36377526"/>
<name>A0A090L5V5_STRRB</name>
<evidence type="ECO:0000313" key="6">
    <source>
        <dbReference type="WormBase" id="SRAE_1000341400"/>
    </source>
</evidence>
<evidence type="ECO:0000313" key="3">
    <source>
        <dbReference type="EMBL" id="CEF65161.1"/>
    </source>
</evidence>
<dbReference type="RefSeq" id="XP_024504362.1">
    <property type="nucleotide sequence ID" value="XM_024650601.1"/>
</dbReference>
<gene>
    <name evidence="3 5 6" type="ORF">SRAE_1000341400</name>
</gene>
<dbReference type="WormBase" id="SRAE_1000341400">
    <property type="protein sequence ID" value="SRP11753"/>
    <property type="gene ID" value="WBGene00260031"/>
</dbReference>
<feature type="region of interest" description="Disordered" evidence="2">
    <location>
        <begin position="211"/>
        <end position="232"/>
    </location>
</feature>
<protein>
    <submittedName>
        <fullName evidence="3 5">Uncharacterized protein</fullName>
    </submittedName>
</protein>
<evidence type="ECO:0000256" key="2">
    <source>
        <dbReference type="SAM" id="MobiDB-lite"/>
    </source>
</evidence>
<accession>A0A090L5V5</accession>
<proteinExistence type="predicted"/>
<reference evidence="5" key="2">
    <citation type="submission" date="2020-12" db="UniProtKB">
        <authorList>
            <consortium name="WormBaseParasite"/>
        </authorList>
    </citation>
    <scope>IDENTIFICATION</scope>
</reference>
<dbReference type="WBParaSite" id="SRAE_1000341400.1">
    <property type="protein sequence ID" value="SRAE_1000341400.1"/>
    <property type="gene ID" value="WBGene00260031"/>
</dbReference>
<dbReference type="AlphaFoldDB" id="A0A090L5V5"/>
<evidence type="ECO:0000256" key="1">
    <source>
        <dbReference type="SAM" id="Coils"/>
    </source>
</evidence>
<keyword evidence="4" id="KW-1185">Reference proteome</keyword>
<dbReference type="Proteomes" id="UP000035682">
    <property type="component" value="Unplaced"/>
</dbReference>
<feature type="region of interest" description="Disordered" evidence="2">
    <location>
        <begin position="92"/>
        <end position="118"/>
    </location>
</feature>
<evidence type="ECO:0000313" key="5">
    <source>
        <dbReference type="WBParaSite" id="SRAE_1000341400.1"/>
    </source>
</evidence>
<dbReference type="EMBL" id="LN609528">
    <property type="protein sequence ID" value="CEF65161.1"/>
    <property type="molecule type" value="Genomic_DNA"/>
</dbReference>
<evidence type="ECO:0000313" key="4">
    <source>
        <dbReference type="Proteomes" id="UP000035682"/>
    </source>
</evidence>
<dbReference type="GeneID" id="36377526"/>